<dbReference type="RefSeq" id="XP_066827905.1">
    <property type="nucleotide sequence ID" value="XM_066976945.1"/>
</dbReference>
<evidence type="ECO:0000256" key="4">
    <source>
        <dbReference type="ARBA" id="ARBA00023136"/>
    </source>
</evidence>
<dbReference type="InterPro" id="IPR040153">
    <property type="entry name" value="Rcf2"/>
</dbReference>
<evidence type="ECO:0000256" key="5">
    <source>
        <dbReference type="SAM" id="Phobius"/>
    </source>
</evidence>
<dbReference type="PANTHER" id="PTHR28018:SF3">
    <property type="entry name" value="RESPIRATORY SUPERCOMPLEX FACTOR 2, MITOCHONDRIAL"/>
    <property type="match status" value="1"/>
</dbReference>
<dbReference type="Proteomes" id="UP001497383">
    <property type="component" value="Chromosome 1"/>
</dbReference>
<dbReference type="GeneID" id="92206163"/>
<dbReference type="EMBL" id="OZ022405">
    <property type="protein sequence ID" value="CAK9436409.1"/>
    <property type="molecule type" value="Genomic_DNA"/>
</dbReference>
<name>A0ABP0ZF16_9ASCO</name>
<accession>A0ABP0ZF16</accession>
<organism evidence="7 8">
    <name type="scientific">Lodderomyces beijingensis</name>
    <dbReference type="NCBI Taxonomy" id="1775926"/>
    <lineage>
        <taxon>Eukaryota</taxon>
        <taxon>Fungi</taxon>
        <taxon>Dikarya</taxon>
        <taxon>Ascomycota</taxon>
        <taxon>Saccharomycotina</taxon>
        <taxon>Pichiomycetes</taxon>
        <taxon>Debaryomycetaceae</taxon>
        <taxon>Candida/Lodderomyces clade</taxon>
        <taxon>Lodderomyces</taxon>
    </lineage>
</organism>
<evidence type="ECO:0000313" key="8">
    <source>
        <dbReference type="Proteomes" id="UP001497383"/>
    </source>
</evidence>
<reference evidence="7 8" key="1">
    <citation type="submission" date="2024-03" db="EMBL/GenBank/DDBJ databases">
        <authorList>
            <person name="Brejova B."/>
        </authorList>
    </citation>
    <scope>NUCLEOTIDE SEQUENCE [LARGE SCALE GENOMIC DNA]</scope>
    <source>
        <strain evidence="7 8">CBS 14171</strain>
    </source>
</reference>
<dbReference type="PROSITE" id="PS51503">
    <property type="entry name" value="HIG1"/>
    <property type="match status" value="1"/>
</dbReference>
<feature type="transmembrane region" description="Helical" evidence="5">
    <location>
        <begin position="20"/>
        <end position="40"/>
    </location>
</feature>
<gene>
    <name evidence="7" type="ORF">LODBEIA_P09670</name>
</gene>
<dbReference type="PANTHER" id="PTHR28018">
    <property type="entry name" value="RESPIRATORY SUPERCOMPLEX FACTOR 2, MITOCHONDRIAL"/>
    <property type="match status" value="1"/>
</dbReference>
<feature type="transmembrane region" description="Helical" evidence="5">
    <location>
        <begin position="151"/>
        <end position="169"/>
    </location>
</feature>
<evidence type="ECO:0000259" key="6">
    <source>
        <dbReference type="PROSITE" id="PS51503"/>
    </source>
</evidence>
<evidence type="ECO:0000256" key="2">
    <source>
        <dbReference type="ARBA" id="ARBA00022692"/>
    </source>
</evidence>
<comment type="subcellular location">
    <subcellularLocation>
        <location evidence="1">Mitochondrion</location>
    </subcellularLocation>
</comment>
<feature type="domain" description="HIG1" evidence="6">
    <location>
        <begin position="82"/>
        <end position="179"/>
    </location>
</feature>
<keyword evidence="2 5" id="KW-0812">Transmembrane</keyword>
<feature type="transmembrane region" description="Helical" evidence="5">
    <location>
        <begin position="114"/>
        <end position="131"/>
    </location>
</feature>
<proteinExistence type="predicted"/>
<protein>
    <recommendedName>
        <fullName evidence="6">HIG1 domain-containing protein</fullName>
    </recommendedName>
</protein>
<dbReference type="InterPro" id="IPR007667">
    <property type="entry name" value="Hypoxia_induced_domain"/>
</dbReference>
<sequence length="195" mass="22223">MKIITQEEKNEHRQYVLMQGLKGCLAGAAVGVGLLQLLRYKRPVKFHQMSISVKAAIFSMPTIGLGAFVADQGSVKFDEQKYRSGYLKQVEDEQQATYDKLSSMDKILHRLNENKYKLVVGAWAASLYGAWTLVNRDRYMTRTQKLVQARVYAQGITVVLLLGTILLSMHEEELKKSQPQPVPEWKKHLQEQGKI</sequence>
<evidence type="ECO:0000256" key="3">
    <source>
        <dbReference type="ARBA" id="ARBA00022989"/>
    </source>
</evidence>
<dbReference type="Pfam" id="PF04588">
    <property type="entry name" value="HIG_1_N"/>
    <property type="match status" value="1"/>
</dbReference>
<keyword evidence="8" id="KW-1185">Reference proteome</keyword>
<keyword evidence="4 5" id="KW-0472">Membrane</keyword>
<keyword evidence="3 5" id="KW-1133">Transmembrane helix</keyword>
<evidence type="ECO:0000256" key="1">
    <source>
        <dbReference type="ARBA" id="ARBA00004173"/>
    </source>
</evidence>
<dbReference type="Gene3D" id="6.10.140.1320">
    <property type="match status" value="1"/>
</dbReference>
<evidence type="ECO:0000313" key="7">
    <source>
        <dbReference type="EMBL" id="CAK9436409.1"/>
    </source>
</evidence>